<evidence type="ECO:0000259" key="3">
    <source>
        <dbReference type="Pfam" id="PF18222"/>
    </source>
</evidence>
<keyword evidence="5" id="KW-1185">Reference proteome</keyword>
<dbReference type="PANTHER" id="PTHR40278:SF1">
    <property type="entry name" value="DNA UTILIZATION PROTEIN HOFN"/>
    <property type="match status" value="1"/>
</dbReference>
<organism evidence="4 5">
    <name type="scientific">Deinococcus maricopensis (strain DSM 21211 / LMG 22137 / NRRL B-23946 / LB-34)</name>
    <dbReference type="NCBI Taxonomy" id="709986"/>
    <lineage>
        <taxon>Bacteria</taxon>
        <taxon>Thermotogati</taxon>
        <taxon>Deinococcota</taxon>
        <taxon>Deinococci</taxon>
        <taxon>Deinococcales</taxon>
        <taxon>Deinococcaceae</taxon>
        <taxon>Deinococcus</taxon>
    </lineage>
</organism>
<feature type="region of interest" description="Disordered" evidence="1">
    <location>
        <begin position="204"/>
        <end position="233"/>
    </location>
</feature>
<dbReference type="EMBL" id="CP002454">
    <property type="protein sequence ID" value="ADV67192.1"/>
    <property type="molecule type" value="Genomic_DNA"/>
</dbReference>
<dbReference type="Gene3D" id="3.30.70.2830">
    <property type="match status" value="1"/>
</dbReference>
<dbReference type="STRING" id="709986.Deima_1543"/>
<reference evidence="5" key="2">
    <citation type="submission" date="2011-01" db="EMBL/GenBank/DDBJ databases">
        <title>The complete genome of Deinococcus maricopensis DSM 21211.</title>
        <authorList>
            <consortium name="US DOE Joint Genome Institute (JGI-PGF)"/>
            <person name="Lucas S."/>
            <person name="Copeland A."/>
            <person name="Lapidus A."/>
            <person name="Goodwin L."/>
            <person name="Pitluck S."/>
            <person name="Kyrpides N."/>
            <person name="Mavromatis K."/>
            <person name="Pagani I."/>
            <person name="Ivanova N."/>
            <person name="Ovchinnikova G."/>
            <person name="Zeytun A."/>
            <person name="Detter J.C."/>
            <person name="Han C."/>
            <person name="Land M."/>
            <person name="Hauser L."/>
            <person name="Markowitz V."/>
            <person name="Cheng J.-F."/>
            <person name="Hugenholtz P."/>
            <person name="Woyke T."/>
            <person name="Wu D."/>
            <person name="Pukall R."/>
            <person name="Gehrich-Schroeter G."/>
            <person name="Brambilla E."/>
            <person name="Klenk H.-P."/>
            <person name="Eisen J.A."/>
        </authorList>
    </citation>
    <scope>NUCLEOTIDE SEQUENCE [LARGE SCALE GENOMIC DNA]</scope>
    <source>
        <strain evidence="5">DSM 21211 / LMG 22137 / NRRL B-23946 / LB-34</strain>
    </source>
</reference>
<keyword evidence="2" id="KW-0812">Transmembrane</keyword>
<dbReference type="Proteomes" id="UP000008635">
    <property type="component" value="Chromosome"/>
</dbReference>
<sequence>MVEVNLLPQNMRRRNEPNIWKFAAIGLPITGLLIMGVVTVVYSLQESELNRQVDDANSQIAALQPSKTEFDTLSRRRTELQAVTNTADQLLATKTSWSSDLARFVNQIPTVKDVALTSLTVGTATTAATPVGGATPFDGKAISKTFTLNGRARSTQALVRFLNAYERSPEFGITFNNATRDEQTQDYTFNAVVGLVAPAQPASATTTAAAGTPAAAPAAPATPPATGGSTDVR</sequence>
<dbReference type="AlphaFoldDB" id="E8U803"/>
<dbReference type="RefSeq" id="WP_013556697.1">
    <property type="nucleotide sequence ID" value="NC_014958.1"/>
</dbReference>
<gene>
    <name evidence="4" type="ordered locus">Deima_1543</name>
</gene>
<keyword evidence="2" id="KW-1133">Transmembrane helix</keyword>
<dbReference type="InterPro" id="IPR052534">
    <property type="entry name" value="Extracell_DNA_Util/SecSys_Comp"/>
</dbReference>
<dbReference type="Pfam" id="PF18222">
    <property type="entry name" value="PilN_bio_d"/>
    <property type="match status" value="1"/>
</dbReference>
<evidence type="ECO:0000313" key="5">
    <source>
        <dbReference type="Proteomes" id="UP000008635"/>
    </source>
</evidence>
<evidence type="ECO:0000256" key="1">
    <source>
        <dbReference type="SAM" id="MobiDB-lite"/>
    </source>
</evidence>
<proteinExistence type="predicted"/>
<name>E8U803_DEIML</name>
<feature type="domain" description="PilN biogenesis protein dimerization" evidence="3">
    <location>
        <begin position="97"/>
        <end position="197"/>
    </location>
</feature>
<evidence type="ECO:0000313" key="4">
    <source>
        <dbReference type="EMBL" id="ADV67192.1"/>
    </source>
</evidence>
<accession>E8U803</accession>
<dbReference type="HOGENOM" id="CLU_1228265_0_0_0"/>
<dbReference type="InterPro" id="IPR040888">
    <property type="entry name" value="PilN_bio_d"/>
</dbReference>
<protein>
    <submittedName>
        <fullName evidence="4">Fimbrial assembly family protein</fullName>
    </submittedName>
</protein>
<keyword evidence="2" id="KW-0472">Membrane</keyword>
<feature type="transmembrane region" description="Helical" evidence="2">
    <location>
        <begin position="20"/>
        <end position="42"/>
    </location>
</feature>
<dbReference type="KEGG" id="dmr:Deima_1543"/>
<dbReference type="PANTHER" id="PTHR40278">
    <property type="entry name" value="DNA UTILIZATION PROTEIN HOFN"/>
    <property type="match status" value="1"/>
</dbReference>
<dbReference type="eggNOG" id="COG3166">
    <property type="taxonomic scope" value="Bacteria"/>
</dbReference>
<evidence type="ECO:0000256" key="2">
    <source>
        <dbReference type="SAM" id="Phobius"/>
    </source>
</evidence>
<reference evidence="4 5" key="1">
    <citation type="journal article" date="2011" name="Stand. Genomic Sci.">
        <title>Complete genome sequence of Deinococcus maricopensis type strain (LB-34).</title>
        <authorList>
            <person name="Pukall R."/>
            <person name="Zeytun A."/>
            <person name="Lucas S."/>
            <person name="Lapidus A."/>
            <person name="Hammon N."/>
            <person name="Deshpande S."/>
            <person name="Nolan M."/>
            <person name="Cheng J.F."/>
            <person name="Pitluck S."/>
            <person name="Liolios K."/>
            <person name="Pagani I."/>
            <person name="Mikhailova N."/>
            <person name="Ivanova N."/>
            <person name="Mavromatis K."/>
            <person name="Pati A."/>
            <person name="Tapia R."/>
            <person name="Han C."/>
            <person name="Goodwin L."/>
            <person name="Chen A."/>
            <person name="Palaniappan K."/>
            <person name="Land M."/>
            <person name="Hauser L."/>
            <person name="Chang Y.J."/>
            <person name="Jeffries C.D."/>
            <person name="Brambilla E.M."/>
            <person name="Rohde M."/>
            <person name="Goker M."/>
            <person name="Detter J.C."/>
            <person name="Woyke T."/>
            <person name="Bristow J."/>
            <person name="Eisen J.A."/>
            <person name="Markowitz V."/>
            <person name="Hugenholtz P."/>
            <person name="Kyrpides N.C."/>
            <person name="Klenk H.P."/>
        </authorList>
    </citation>
    <scope>NUCLEOTIDE SEQUENCE [LARGE SCALE GENOMIC DNA]</scope>
    <source>
        <strain evidence="5">DSM 21211 / LMG 22137 / NRRL B-23946 / LB-34</strain>
    </source>
</reference>